<comment type="caution">
    <text evidence="1">The sequence shown here is derived from an EMBL/GenBank/DDBJ whole genome shotgun (WGS) entry which is preliminary data.</text>
</comment>
<gene>
    <name evidence="1" type="ORF">MRATA1EN1_LOCUS32289</name>
</gene>
<accession>A0ABN8XND1</accession>
<sequence length="121" mass="13567">MLWLLHSYRESCTVLDAMGQLCAHRGQKLCLVAQSCLILDDPVDCSPPDSSVHGILQARTLELVAIPFFQGLFPTQGSNHGLWHYRRILYHLSHQGSPQGKKQRNERAFLDSAGVFVLRAP</sequence>
<organism evidence="1 2">
    <name type="scientific">Rangifer tarandus platyrhynchus</name>
    <name type="common">Svalbard reindeer</name>
    <dbReference type="NCBI Taxonomy" id="3082113"/>
    <lineage>
        <taxon>Eukaryota</taxon>
        <taxon>Metazoa</taxon>
        <taxon>Chordata</taxon>
        <taxon>Craniata</taxon>
        <taxon>Vertebrata</taxon>
        <taxon>Euteleostomi</taxon>
        <taxon>Mammalia</taxon>
        <taxon>Eutheria</taxon>
        <taxon>Laurasiatheria</taxon>
        <taxon>Artiodactyla</taxon>
        <taxon>Ruminantia</taxon>
        <taxon>Pecora</taxon>
        <taxon>Cervidae</taxon>
        <taxon>Odocoileinae</taxon>
        <taxon>Rangifer</taxon>
    </lineage>
</organism>
<dbReference type="Proteomes" id="UP001176941">
    <property type="component" value="Unassembled WGS sequence"/>
</dbReference>
<protein>
    <submittedName>
        <fullName evidence="1">Uncharacterized protein</fullName>
    </submittedName>
</protein>
<evidence type="ECO:0000313" key="2">
    <source>
        <dbReference type="Proteomes" id="UP001176941"/>
    </source>
</evidence>
<proteinExistence type="predicted"/>
<dbReference type="EMBL" id="CATKSN020000973">
    <property type="protein sequence ID" value="CAI9150671.1"/>
    <property type="molecule type" value="Genomic_DNA"/>
</dbReference>
<reference evidence="1" key="1">
    <citation type="submission" date="2023-04" db="EMBL/GenBank/DDBJ databases">
        <authorList>
            <consortium name="ELIXIR-Norway"/>
        </authorList>
    </citation>
    <scope>NUCLEOTIDE SEQUENCE [LARGE SCALE GENOMIC DNA]</scope>
</reference>
<evidence type="ECO:0000313" key="1">
    <source>
        <dbReference type="EMBL" id="CAI9150671.1"/>
    </source>
</evidence>
<name>A0ABN8XND1_RANTA</name>
<keyword evidence="2" id="KW-1185">Reference proteome</keyword>